<feature type="repeat" description="WD" evidence="3">
    <location>
        <begin position="1183"/>
        <end position="1224"/>
    </location>
</feature>
<keyword evidence="7" id="KW-1185">Reference proteome</keyword>
<dbReference type="PROSITE" id="PS50294">
    <property type="entry name" value="WD_REPEATS_REGION"/>
    <property type="match status" value="12"/>
</dbReference>
<feature type="repeat" description="WD" evidence="3">
    <location>
        <begin position="893"/>
        <end position="934"/>
    </location>
</feature>
<feature type="repeat" description="WD" evidence="3">
    <location>
        <begin position="1022"/>
        <end position="1056"/>
    </location>
</feature>
<accession>A0ABP5QRR1</accession>
<evidence type="ECO:0000256" key="3">
    <source>
        <dbReference type="PROSITE-ProRule" id="PRU00221"/>
    </source>
</evidence>
<keyword evidence="1 3" id="KW-0853">WD repeat</keyword>
<gene>
    <name evidence="6" type="ORF">GCM10010430_22400</name>
</gene>
<evidence type="ECO:0000313" key="7">
    <source>
        <dbReference type="Proteomes" id="UP001500305"/>
    </source>
</evidence>
<dbReference type="InterPro" id="IPR019775">
    <property type="entry name" value="WD40_repeat_CS"/>
</dbReference>
<organism evidence="6 7">
    <name type="scientific">Kitasatospora cystarginea</name>
    <dbReference type="NCBI Taxonomy" id="58350"/>
    <lineage>
        <taxon>Bacteria</taxon>
        <taxon>Bacillati</taxon>
        <taxon>Actinomycetota</taxon>
        <taxon>Actinomycetes</taxon>
        <taxon>Kitasatosporales</taxon>
        <taxon>Streptomycetaceae</taxon>
        <taxon>Kitasatospora</taxon>
    </lineage>
</organism>
<dbReference type="PROSITE" id="PS50943">
    <property type="entry name" value="HTH_CROC1"/>
    <property type="match status" value="1"/>
</dbReference>
<dbReference type="InterPro" id="IPR036322">
    <property type="entry name" value="WD40_repeat_dom_sf"/>
</dbReference>
<feature type="repeat" description="WD" evidence="3">
    <location>
        <begin position="1225"/>
        <end position="1266"/>
    </location>
</feature>
<dbReference type="PRINTS" id="PR00320">
    <property type="entry name" value="GPROTEINBRPT"/>
</dbReference>
<dbReference type="Pfam" id="PF20703">
    <property type="entry name" value="nSTAND1"/>
    <property type="match status" value="1"/>
</dbReference>
<feature type="domain" description="HTH cro/C1-type" evidence="5">
    <location>
        <begin position="28"/>
        <end position="81"/>
    </location>
</feature>
<evidence type="ECO:0000259" key="5">
    <source>
        <dbReference type="PROSITE" id="PS50943"/>
    </source>
</evidence>
<dbReference type="InterPro" id="IPR001680">
    <property type="entry name" value="WD40_rpt"/>
</dbReference>
<feature type="repeat" description="WD" evidence="3">
    <location>
        <begin position="725"/>
        <end position="766"/>
    </location>
</feature>
<dbReference type="InterPro" id="IPR011047">
    <property type="entry name" value="Quinoprotein_ADH-like_sf"/>
</dbReference>
<keyword evidence="2" id="KW-0677">Repeat</keyword>
<reference evidence="7" key="1">
    <citation type="journal article" date="2019" name="Int. J. Syst. Evol. Microbiol.">
        <title>The Global Catalogue of Microorganisms (GCM) 10K type strain sequencing project: providing services to taxonomists for standard genome sequencing and annotation.</title>
        <authorList>
            <consortium name="The Broad Institute Genomics Platform"/>
            <consortium name="The Broad Institute Genome Sequencing Center for Infectious Disease"/>
            <person name="Wu L."/>
            <person name="Ma J."/>
        </authorList>
    </citation>
    <scope>NUCLEOTIDE SEQUENCE [LARGE SCALE GENOMIC DNA]</scope>
    <source>
        <strain evidence="7">JCM 7356</strain>
    </source>
</reference>
<feature type="repeat" description="WD" evidence="3">
    <location>
        <begin position="1267"/>
        <end position="1308"/>
    </location>
</feature>
<feature type="repeat" description="WD" evidence="3">
    <location>
        <begin position="1057"/>
        <end position="1098"/>
    </location>
</feature>
<dbReference type="CDD" id="cd00093">
    <property type="entry name" value="HTH_XRE"/>
    <property type="match status" value="1"/>
</dbReference>
<feature type="compositionally biased region" description="Low complexity" evidence="4">
    <location>
        <begin position="197"/>
        <end position="210"/>
    </location>
</feature>
<feature type="repeat" description="WD" evidence="3">
    <location>
        <begin position="809"/>
        <end position="850"/>
    </location>
</feature>
<dbReference type="SMART" id="SM00530">
    <property type="entry name" value="HTH_XRE"/>
    <property type="match status" value="1"/>
</dbReference>
<dbReference type="PROSITE" id="PS50082">
    <property type="entry name" value="WD_REPEATS_2"/>
    <property type="match status" value="14"/>
</dbReference>
<dbReference type="PROSITE" id="PS00678">
    <property type="entry name" value="WD_REPEATS_1"/>
    <property type="match status" value="7"/>
</dbReference>
<proteinExistence type="predicted"/>
<dbReference type="Pfam" id="PF13560">
    <property type="entry name" value="HTH_31"/>
    <property type="match status" value="1"/>
</dbReference>
<protein>
    <recommendedName>
        <fullName evidence="5">HTH cro/C1-type domain-containing protein</fullName>
    </recommendedName>
</protein>
<dbReference type="Pfam" id="PF00400">
    <property type="entry name" value="WD40"/>
    <property type="match status" value="14"/>
</dbReference>
<dbReference type="InterPro" id="IPR001387">
    <property type="entry name" value="Cro/C1-type_HTH"/>
</dbReference>
<evidence type="ECO:0000256" key="1">
    <source>
        <dbReference type="ARBA" id="ARBA00022574"/>
    </source>
</evidence>
<dbReference type="RefSeq" id="WP_344636139.1">
    <property type="nucleotide sequence ID" value="NZ_BAAATR010000007.1"/>
</dbReference>
<dbReference type="SMART" id="SM00320">
    <property type="entry name" value="WD40"/>
    <property type="match status" value="14"/>
</dbReference>
<feature type="region of interest" description="Disordered" evidence="4">
    <location>
        <begin position="188"/>
        <end position="211"/>
    </location>
</feature>
<feature type="repeat" description="WD" evidence="3">
    <location>
        <begin position="977"/>
        <end position="1008"/>
    </location>
</feature>
<feature type="repeat" description="WD" evidence="3">
    <location>
        <begin position="935"/>
        <end position="976"/>
    </location>
</feature>
<evidence type="ECO:0000256" key="2">
    <source>
        <dbReference type="ARBA" id="ARBA00022737"/>
    </source>
</evidence>
<dbReference type="PANTHER" id="PTHR22847">
    <property type="entry name" value="WD40 REPEAT PROTEIN"/>
    <property type="match status" value="1"/>
</dbReference>
<dbReference type="Gene3D" id="2.130.10.10">
    <property type="entry name" value="YVTN repeat-like/Quinoprotein amine dehydrogenase"/>
    <property type="match status" value="6"/>
</dbReference>
<feature type="repeat" description="WD" evidence="3">
    <location>
        <begin position="1099"/>
        <end position="1140"/>
    </location>
</feature>
<dbReference type="EMBL" id="BAAATR010000007">
    <property type="protein sequence ID" value="GAA2240467.1"/>
    <property type="molecule type" value="Genomic_DNA"/>
</dbReference>
<name>A0ABP5QRR1_9ACTN</name>
<dbReference type="InterPro" id="IPR020472">
    <property type="entry name" value="WD40_PAC1"/>
</dbReference>
<dbReference type="SUPFAM" id="SSF47413">
    <property type="entry name" value="lambda repressor-like DNA-binding domains"/>
    <property type="match status" value="1"/>
</dbReference>
<dbReference type="PANTHER" id="PTHR22847:SF637">
    <property type="entry name" value="WD REPEAT DOMAIN 5B"/>
    <property type="match status" value="1"/>
</dbReference>
<dbReference type="SUPFAM" id="SSF50998">
    <property type="entry name" value="Quinoprotein alcohol dehydrogenase-like"/>
    <property type="match status" value="1"/>
</dbReference>
<dbReference type="Gene3D" id="1.10.260.40">
    <property type="entry name" value="lambda repressor-like DNA-binding domains"/>
    <property type="match status" value="1"/>
</dbReference>
<dbReference type="InterPro" id="IPR015943">
    <property type="entry name" value="WD40/YVTN_repeat-like_dom_sf"/>
</dbReference>
<dbReference type="CDD" id="cd00200">
    <property type="entry name" value="WD40"/>
    <property type="match status" value="2"/>
</dbReference>
<feature type="repeat" description="WD" evidence="3">
    <location>
        <begin position="1141"/>
        <end position="1182"/>
    </location>
</feature>
<feature type="repeat" description="WD" evidence="3">
    <location>
        <begin position="851"/>
        <end position="892"/>
    </location>
</feature>
<dbReference type="SUPFAM" id="SSF50978">
    <property type="entry name" value="WD40 repeat-like"/>
    <property type="match status" value="1"/>
</dbReference>
<comment type="caution">
    <text evidence="6">The sequence shown here is derived from an EMBL/GenBank/DDBJ whole genome shotgun (WGS) entry which is preliminary data.</text>
</comment>
<evidence type="ECO:0000256" key="4">
    <source>
        <dbReference type="SAM" id="MobiDB-lite"/>
    </source>
</evidence>
<dbReference type="InterPro" id="IPR049052">
    <property type="entry name" value="nSTAND1"/>
</dbReference>
<dbReference type="InterPro" id="IPR010982">
    <property type="entry name" value="Lambda_DNA-bd_dom_sf"/>
</dbReference>
<sequence>MERGPEAGGNGTAQAGPTGAECEFGARLRELRAARQVSLSELARLIHYSKGYLSKIENGTKPATPDVARRCDEALRSGGVLLRLVGAAAARTAVPAPGRPQSRAAESDTVRPECPYPGLAAFGSREARWFFGREAVTTALLDRLAERIGHGPVALVAPSGAGKSSLLMAGLLPALGDGALRDGALRDGPLVGPQREGTALGGPRPAGGRPDCADWPVVTGTPTARPIAALLRALESALGGVVPQLTVTQVRDSPEEAAGTIRTALGRAWQGPAAGPEATGGGAPGGLVLVMDQFEETFTLCPDETERRAFVRLLHALAVPPPLPATVGPPAQLPPTLPPPTQLPVAVLLGVRADFCGRCLEHPELAPVFTHGSLALPPMNAAELRASITRPAEQVGLVLEPGLVELLLRDLGSPDDLGGGTGPGPHPGALPLLSHALRATWQQRQGRVMTVDGYLRSGGIHGAVARTAEDVFTRLTPSQQKVARRLLVRLVHLREGGEETRSRAERDRLLGQSADPEDAAAVLDAFVRARLVTADRETVEITHEALLRAWPRLRRWIQVDRTALLGRQQLAEASAEWTRAGQDPALLYRGTKLAAAHDWAEDGGRRAELGQAETEFLTASTAAEDAQRQATARQSRRQRRMVATLGALLVLTLLAGALAFQQRSGALAQRRQAQSRAMAARSAALAVGRPEAAMLLARAAYRSSPTVEARGALLSTQAQPFQGRLLGHTGPVNAVAFAPDGGLLVSGGSDDAVKLWDASRRTLVATLTGHRGRVRSVAFSPDGASVASAASDDTVRLWDVASRQPSATLAGHGGGARAVAFNPDGRVLASADADHAVRLWDTGSHRSIAVLTGHTDDLDAVAFSPDGHILASAGADRTVRLWDTVTDSPIATLFGHADDVLGLAFSPDGRTLASGSADRTVRLWDVGGLQNTATLTGHTDDVNAVAFTPDGSTVVSAGGDGTVRLWDVPSLRTVGMLTGHTDYVQGVAVSTRGQVATAGFDQSVVLWDPATAAVVPRPFTEVWKVAFGPDGRRMITAGTDHTVCVWDAGSHRLLHSLTGHQGSVFTVAASPDGTLAASGGADRTVRLWDLDRGQPLAVLTGHQGSVLAVAFSPDGRLLASAGEDRTVRIWDVREQRSIAVLTGHTDFVNALAFSPDGRVLASGSDDLTISLWEVAGARLAGTLTGHTGSVRGLAYNPDGRTLASSGNDATVRLWDTATGLAVTTLTGHTGSVRGLAFNRDGRTLASSGNDATVRLWDTVAHQSIAVLTGHTSAVWGVAFSPDGLTLASSGNDGAVRLWNTDPGRRAAAVCALVGPVDRARWARLLPDQPDDGGCTGS</sequence>
<evidence type="ECO:0000313" key="6">
    <source>
        <dbReference type="EMBL" id="GAA2240467.1"/>
    </source>
</evidence>
<feature type="repeat" description="WD" evidence="3">
    <location>
        <begin position="767"/>
        <end position="808"/>
    </location>
</feature>
<dbReference type="Proteomes" id="UP001500305">
    <property type="component" value="Unassembled WGS sequence"/>
</dbReference>